<dbReference type="Pfam" id="PF00535">
    <property type="entry name" value="Glycos_transf_2"/>
    <property type="match status" value="1"/>
</dbReference>
<evidence type="ECO:0000313" key="3">
    <source>
        <dbReference type="Proteomes" id="UP000315589"/>
    </source>
</evidence>
<dbReference type="InterPro" id="IPR001173">
    <property type="entry name" value="Glyco_trans_2-like"/>
</dbReference>
<organism evidence="2 3">
    <name type="scientific">Candidatus Berkelbacteria bacterium Licking1014_85</name>
    <dbReference type="NCBI Taxonomy" id="2017148"/>
    <lineage>
        <taxon>Bacteria</taxon>
        <taxon>Candidatus Berkelbacteria</taxon>
    </lineage>
</organism>
<dbReference type="Proteomes" id="UP000315589">
    <property type="component" value="Unassembled WGS sequence"/>
</dbReference>
<keyword evidence="2" id="KW-0328">Glycosyltransferase</keyword>
<dbReference type="SUPFAM" id="SSF53448">
    <property type="entry name" value="Nucleotide-diphospho-sugar transferases"/>
    <property type="match status" value="1"/>
</dbReference>
<dbReference type="GO" id="GO:0006487">
    <property type="term" value="P:protein N-linked glycosylation"/>
    <property type="evidence" value="ECO:0007669"/>
    <property type="project" value="TreeGrafter"/>
</dbReference>
<dbReference type="PANTHER" id="PTHR10859:SF91">
    <property type="entry name" value="DOLICHYL-PHOSPHATE BETA-GLUCOSYLTRANSFERASE"/>
    <property type="match status" value="1"/>
</dbReference>
<evidence type="ECO:0000313" key="2">
    <source>
        <dbReference type="EMBL" id="TSC92663.1"/>
    </source>
</evidence>
<dbReference type="Gene3D" id="3.90.550.10">
    <property type="entry name" value="Spore Coat Polysaccharide Biosynthesis Protein SpsA, Chain A"/>
    <property type="match status" value="1"/>
</dbReference>
<evidence type="ECO:0000259" key="1">
    <source>
        <dbReference type="Pfam" id="PF00535"/>
    </source>
</evidence>
<dbReference type="GO" id="GO:0016757">
    <property type="term" value="F:glycosyltransferase activity"/>
    <property type="evidence" value="ECO:0007669"/>
    <property type="project" value="UniProtKB-KW"/>
</dbReference>
<dbReference type="InterPro" id="IPR029044">
    <property type="entry name" value="Nucleotide-diphossugar_trans"/>
</dbReference>
<dbReference type="EMBL" id="VMGI01000049">
    <property type="protein sequence ID" value="TSC92663.1"/>
    <property type="molecule type" value="Genomic_DNA"/>
</dbReference>
<dbReference type="PANTHER" id="PTHR10859">
    <property type="entry name" value="GLYCOSYL TRANSFERASE"/>
    <property type="match status" value="1"/>
</dbReference>
<reference evidence="2 3" key="1">
    <citation type="submission" date="2017-07" db="EMBL/GenBank/DDBJ databases">
        <title>Mechanisms for carbon and nitrogen cycling indicate functional differentiation within the Candidate Phyla Radiation.</title>
        <authorList>
            <person name="Danczak R.E."/>
            <person name="Johnston M.D."/>
            <person name="Kenah C."/>
            <person name="Slattery M."/>
            <person name="Wrighton K.C."/>
            <person name="Wilkins M.J."/>
        </authorList>
    </citation>
    <scope>NUCLEOTIDE SEQUENCE [LARGE SCALE GENOMIC DNA]</scope>
    <source>
        <strain evidence="2">Licking1014_85</strain>
    </source>
</reference>
<proteinExistence type="predicted"/>
<feature type="domain" description="Glycosyltransferase 2-like" evidence="1">
    <location>
        <begin position="4"/>
        <end position="169"/>
    </location>
</feature>
<dbReference type="AlphaFoldDB" id="A0A554LIH1"/>
<accession>A0A554LIH1</accession>
<comment type="caution">
    <text evidence="2">The sequence shown here is derived from an EMBL/GenBank/DDBJ whole genome shotgun (WGS) entry which is preliminary data.</text>
</comment>
<sequence>MLYSFILPAYNEEKNIKRTIFELSKYLLKHFSRFEIIVVDDGSKDDTFAIAKKIKFPNLHILHLQNNHGKGFALKFGFKKSHGNIIVFMDAGGDFQPAQLVRFTNPLKNNSADIVIGNKWDKRSNIKYPIKRIIFSKIYHGLVELLFRLKIRDTQVGLKAFRREVLENIIPKIKSNGYIFDLELLILAKKNNFKIIENSVILNFTHSGGNIKITSIVKMFVDTVKLKFQR</sequence>
<name>A0A554LIH1_9BACT</name>
<protein>
    <submittedName>
        <fullName evidence="2">Dolichol-phosphate mannosyltransferase</fullName>
    </submittedName>
</protein>
<gene>
    <name evidence="2" type="ORF">CEN91_386</name>
</gene>
<keyword evidence="2" id="KW-0808">Transferase</keyword>